<keyword evidence="2 4" id="KW-0012">Acyltransferase</keyword>
<dbReference type="Pfam" id="PF00583">
    <property type="entry name" value="Acetyltransf_1"/>
    <property type="match status" value="1"/>
</dbReference>
<gene>
    <name evidence="4" type="ORF">ACFPO9_26020</name>
</gene>
<dbReference type="PANTHER" id="PTHR43877">
    <property type="entry name" value="AMINOALKYLPHOSPHONATE N-ACETYLTRANSFERASE-RELATED-RELATED"/>
    <property type="match status" value="1"/>
</dbReference>
<dbReference type="PROSITE" id="PS51186">
    <property type="entry name" value="GNAT"/>
    <property type="match status" value="1"/>
</dbReference>
<name>A0ABW0S701_9BURK</name>
<dbReference type="RefSeq" id="WP_379776974.1">
    <property type="nucleotide sequence ID" value="NZ_JBHSMZ010000026.1"/>
</dbReference>
<evidence type="ECO:0000313" key="5">
    <source>
        <dbReference type="Proteomes" id="UP001596086"/>
    </source>
</evidence>
<dbReference type="EMBL" id="JBHSMZ010000026">
    <property type="protein sequence ID" value="MFC5551990.1"/>
    <property type="molecule type" value="Genomic_DNA"/>
</dbReference>
<evidence type="ECO:0000313" key="4">
    <source>
        <dbReference type="EMBL" id="MFC5551990.1"/>
    </source>
</evidence>
<keyword evidence="1 4" id="KW-0808">Transferase</keyword>
<evidence type="ECO:0000256" key="1">
    <source>
        <dbReference type="ARBA" id="ARBA00022679"/>
    </source>
</evidence>
<keyword evidence="5" id="KW-1185">Reference proteome</keyword>
<dbReference type="GO" id="GO:0016746">
    <property type="term" value="F:acyltransferase activity"/>
    <property type="evidence" value="ECO:0007669"/>
    <property type="project" value="UniProtKB-KW"/>
</dbReference>
<accession>A0ABW0S701</accession>
<dbReference type="InterPro" id="IPR000182">
    <property type="entry name" value="GNAT_dom"/>
</dbReference>
<feature type="domain" description="N-acetyltransferase" evidence="3">
    <location>
        <begin position="3"/>
        <end position="180"/>
    </location>
</feature>
<dbReference type="CDD" id="cd04301">
    <property type="entry name" value="NAT_SF"/>
    <property type="match status" value="1"/>
</dbReference>
<dbReference type="Proteomes" id="UP001596086">
    <property type="component" value="Unassembled WGS sequence"/>
</dbReference>
<organism evidence="4 5">
    <name type="scientific">Massilia aerilata</name>
    <dbReference type="NCBI Taxonomy" id="453817"/>
    <lineage>
        <taxon>Bacteria</taxon>
        <taxon>Pseudomonadati</taxon>
        <taxon>Pseudomonadota</taxon>
        <taxon>Betaproteobacteria</taxon>
        <taxon>Burkholderiales</taxon>
        <taxon>Oxalobacteraceae</taxon>
        <taxon>Telluria group</taxon>
        <taxon>Massilia</taxon>
    </lineage>
</organism>
<evidence type="ECO:0000259" key="3">
    <source>
        <dbReference type="PROSITE" id="PS51186"/>
    </source>
</evidence>
<dbReference type="InterPro" id="IPR050832">
    <property type="entry name" value="Bact_Acetyltransf"/>
</dbReference>
<protein>
    <submittedName>
        <fullName evidence="4">GNAT family N-acetyltransferase</fullName>
        <ecNumber evidence="4">2.3.-.-</ecNumber>
    </submittedName>
</protein>
<reference evidence="5" key="1">
    <citation type="journal article" date="2019" name="Int. J. Syst. Evol. Microbiol.">
        <title>The Global Catalogue of Microorganisms (GCM) 10K type strain sequencing project: providing services to taxonomists for standard genome sequencing and annotation.</title>
        <authorList>
            <consortium name="The Broad Institute Genomics Platform"/>
            <consortium name="The Broad Institute Genome Sequencing Center for Infectious Disease"/>
            <person name="Wu L."/>
            <person name="Ma J."/>
        </authorList>
    </citation>
    <scope>NUCLEOTIDE SEQUENCE [LARGE SCALE GENOMIC DNA]</scope>
    <source>
        <strain evidence="5">CGMCC 4.5798</strain>
    </source>
</reference>
<evidence type="ECO:0000256" key="2">
    <source>
        <dbReference type="ARBA" id="ARBA00023315"/>
    </source>
</evidence>
<dbReference type="EC" id="2.3.-.-" evidence="4"/>
<comment type="caution">
    <text evidence="4">The sequence shown here is derived from an EMBL/GenBank/DDBJ whole genome shotgun (WGS) entry which is preliminary data.</text>
</comment>
<dbReference type="Gene3D" id="3.40.630.30">
    <property type="match status" value="1"/>
</dbReference>
<sequence length="180" mass="19952">MTVNIRPADAADLPAFFVYLEDHLRDNGRDGVPLFQPLSRAQSSLPPGLKASFVDGVAIPVGQPRWRRLWLALDARGSIAGHVDLRARPEPGARHRAMLGMGVHRAYRRHGLGAQLLSTAVDWARGEDGLKWIDLEVLSENHPAVALYLRAGFTMTARIADMLEIDGESLDLSYMSYQLR</sequence>
<dbReference type="SUPFAM" id="SSF55729">
    <property type="entry name" value="Acyl-CoA N-acyltransferases (Nat)"/>
    <property type="match status" value="1"/>
</dbReference>
<proteinExistence type="predicted"/>
<dbReference type="InterPro" id="IPR016181">
    <property type="entry name" value="Acyl_CoA_acyltransferase"/>
</dbReference>